<dbReference type="PANTHER" id="PTHR24221:SF654">
    <property type="entry name" value="ATP-BINDING CASSETTE SUB-FAMILY B MEMBER 6"/>
    <property type="match status" value="1"/>
</dbReference>
<sequence length="576" mass="65022">MAVFWRHTRTYKGRAFLILLLVSFAMGLESLQPWVLKRLFDLLETHSATAAVLSIFLPVILTLLALKSAAWICWRVMAILNNRFQPMVMRDLERSAFEYLLGHSHQFFVDNFAGSLVKRIGRLSRAFERLADEVTFRFVPVTVVLIGGFVGLALQFPLLAVIFITWTTVFLTFNWWASKWAVIVDIERARLDSEAGGALADAVTNAVTIKLFPSAPYETSRFGDVLNRLARAQTRSWDRHEVIFATQAALMIGIESVLMTIGVMLWLKGTLTLGDLAFIQSYLVLVFGKLWEVGRSFRHVFDSMADGKEMVEIMKLPHAVRNKRHAPALKVRHGKIEFRNVTFGFGKRSILQRFSLLIKHGEKVALVGPSGAGKSTITKILFRFFDVKKGKILIDGQDIVNVTQESLRDQISLVPQEPVLFHRTLMENIRYGRRDATEEEVIAAARRAHCDEFIATLPDGYRTYVGERGVKLSGGERQRVAIARAILKNAPILVLDEATSSLDSESESLIQDALHELMRKKTVIVIAHRLSTIMEMDRIVVIENGKVVSTGKHKELLREKGTYSKLWNIQAGGFNE</sequence>
<comment type="subcellular location">
    <subcellularLocation>
        <location evidence="1">Cell membrane</location>
        <topology evidence="1">Multi-pass membrane protein</topology>
    </subcellularLocation>
</comment>
<protein>
    <recommendedName>
        <fullName evidence="13">ABC transporter ATP-binding protein</fullName>
    </recommendedName>
</protein>
<evidence type="ECO:0000313" key="11">
    <source>
        <dbReference type="EMBL" id="OGL97970.1"/>
    </source>
</evidence>
<dbReference type="Gene3D" id="3.40.50.300">
    <property type="entry name" value="P-loop containing nucleotide triphosphate hydrolases"/>
    <property type="match status" value="1"/>
</dbReference>
<keyword evidence="5" id="KW-0067">ATP-binding</keyword>
<comment type="caution">
    <text evidence="11">The sequence shown here is derived from an EMBL/GenBank/DDBJ whole genome shotgun (WGS) entry which is preliminary data.</text>
</comment>
<dbReference type="Pfam" id="PF00664">
    <property type="entry name" value="ABC_membrane"/>
    <property type="match status" value="1"/>
</dbReference>
<feature type="transmembrane region" description="Helical" evidence="8">
    <location>
        <begin position="158"/>
        <end position="177"/>
    </location>
</feature>
<feature type="transmembrane region" description="Helical" evidence="8">
    <location>
        <begin position="51"/>
        <end position="74"/>
    </location>
</feature>
<evidence type="ECO:0000256" key="2">
    <source>
        <dbReference type="ARBA" id="ARBA00022448"/>
    </source>
</evidence>
<dbReference type="Proteomes" id="UP000176501">
    <property type="component" value="Unassembled WGS sequence"/>
</dbReference>
<feature type="domain" description="ABC transporter" evidence="9">
    <location>
        <begin position="336"/>
        <end position="569"/>
    </location>
</feature>
<dbReference type="InterPro" id="IPR011527">
    <property type="entry name" value="ABC1_TM_dom"/>
</dbReference>
<feature type="transmembrane region" description="Helical" evidence="8">
    <location>
        <begin position="242"/>
        <end position="267"/>
    </location>
</feature>
<gene>
    <name evidence="11" type="ORF">A2304_05300</name>
</gene>
<dbReference type="EMBL" id="MGFE01000026">
    <property type="protein sequence ID" value="OGL97970.1"/>
    <property type="molecule type" value="Genomic_DNA"/>
</dbReference>
<evidence type="ECO:0000259" key="9">
    <source>
        <dbReference type="PROSITE" id="PS50893"/>
    </source>
</evidence>
<dbReference type="InterPro" id="IPR017871">
    <property type="entry name" value="ABC_transporter-like_CS"/>
</dbReference>
<keyword evidence="6 8" id="KW-1133">Transmembrane helix</keyword>
<evidence type="ECO:0000313" key="12">
    <source>
        <dbReference type="Proteomes" id="UP000176501"/>
    </source>
</evidence>
<dbReference type="InterPro" id="IPR027417">
    <property type="entry name" value="P-loop_NTPase"/>
</dbReference>
<reference evidence="11 12" key="1">
    <citation type="journal article" date="2016" name="Nat. Commun.">
        <title>Thousands of microbial genomes shed light on interconnected biogeochemical processes in an aquifer system.</title>
        <authorList>
            <person name="Anantharaman K."/>
            <person name="Brown C.T."/>
            <person name="Hug L.A."/>
            <person name="Sharon I."/>
            <person name="Castelle C.J."/>
            <person name="Probst A.J."/>
            <person name="Thomas B.C."/>
            <person name="Singh A."/>
            <person name="Wilkins M.J."/>
            <person name="Karaoz U."/>
            <person name="Brodie E.L."/>
            <person name="Williams K.H."/>
            <person name="Hubbard S.S."/>
            <person name="Banfield J.F."/>
        </authorList>
    </citation>
    <scope>NUCLEOTIDE SEQUENCE [LARGE SCALE GENOMIC DNA]</scope>
</reference>
<dbReference type="AlphaFoldDB" id="A0A1F7W5E0"/>
<dbReference type="FunFam" id="3.40.50.300:FF:000287">
    <property type="entry name" value="Multidrug ABC transporter ATP-binding protein"/>
    <property type="match status" value="1"/>
</dbReference>
<dbReference type="PROSITE" id="PS50929">
    <property type="entry name" value="ABC_TM1F"/>
    <property type="match status" value="1"/>
</dbReference>
<evidence type="ECO:0000256" key="6">
    <source>
        <dbReference type="ARBA" id="ARBA00022989"/>
    </source>
</evidence>
<dbReference type="GO" id="GO:0034040">
    <property type="term" value="F:ATPase-coupled lipid transmembrane transporter activity"/>
    <property type="evidence" value="ECO:0007669"/>
    <property type="project" value="TreeGrafter"/>
</dbReference>
<dbReference type="PROSITE" id="PS00211">
    <property type="entry name" value="ABC_TRANSPORTER_1"/>
    <property type="match status" value="1"/>
</dbReference>
<proteinExistence type="predicted"/>
<name>A0A1F7W5E0_9BACT</name>
<keyword evidence="7 8" id="KW-0472">Membrane</keyword>
<evidence type="ECO:0000256" key="1">
    <source>
        <dbReference type="ARBA" id="ARBA00004651"/>
    </source>
</evidence>
<dbReference type="PROSITE" id="PS50893">
    <property type="entry name" value="ABC_TRANSPORTER_2"/>
    <property type="match status" value="1"/>
</dbReference>
<feature type="transmembrane region" description="Helical" evidence="8">
    <location>
        <begin position="134"/>
        <end position="152"/>
    </location>
</feature>
<dbReference type="GO" id="GO:0005886">
    <property type="term" value="C:plasma membrane"/>
    <property type="evidence" value="ECO:0007669"/>
    <property type="project" value="UniProtKB-SubCell"/>
</dbReference>
<dbReference type="Gene3D" id="1.20.1560.10">
    <property type="entry name" value="ABC transporter type 1, transmembrane domain"/>
    <property type="match status" value="1"/>
</dbReference>
<evidence type="ECO:0000256" key="5">
    <source>
        <dbReference type="ARBA" id="ARBA00022840"/>
    </source>
</evidence>
<dbReference type="SMART" id="SM00382">
    <property type="entry name" value="AAA"/>
    <property type="match status" value="1"/>
</dbReference>
<accession>A0A1F7W5E0</accession>
<dbReference type="InterPro" id="IPR003439">
    <property type="entry name" value="ABC_transporter-like_ATP-bd"/>
</dbReference>
<keyword evidence="3 8" id="KW-0812">Transmembrane</keyword>
<evidence type="ECO:0008006" key="13">
    <source>
        <dbReference type="Google" id="ProtNLM"/>
    </source>
</evidence>
<feature type="domain" description="ABC transmembrane type-1" evidence="10">
    <location>
        <begin position="16"/>
        <end position="288"/>
    </location>
</feature>
<dbReference type="SUPFAM" id="SSF90123">
    <property type="entry name" value="ABC transporter transmembrane region"/>
    <property type="match status" value="1"/>
</dbReference>
<organism evidence="11 12">
    <name type="scientific">Candidatus Uhrbacteria bacterium RIFOXYB2_FULL_57_15</name>
    <dbReference type="NCBI Taxonomy" id="1802422"/>
    <lineage>
        <taxon>Bacteria</taxon>
        <taxon>Candidatus Uhriibacteriota</taxon>
    </lineage>
</organism>
<dbReference type="InterPro" id="IPR036640">
    <property type="entry name" value="ABC1_TM_sf"/>
</dbReference>
<dbReference type="GO" id="GO:0016887">
    <property type="term" value="F:ATP hydrolysis activity"/>
    <property type="evidence" value="ECO:0007669"/>
    <property type="project" value="InterPro"/>
</dbReference>
<evidence type="ECO:0000256" key="4">
    <source>
        <dbReference type="ARBA" id="ARBA00022741"/>
    </source>
</evidence>
<dbReference type="PANTHER" id="PTHR24221">
    <property type="entry name" value="ATP-BINDING CASSETTE SUB-FAMILY B"/>
    <property type="match status" value="1"/>
</dbReference>
<dbReference type="InterPro" id="IPR039421">
    <property type="entry name" value="Type_1_exporter"/>
</dbReference>
<dbReference type="InterPro" id="IPR003593">
    <property type="entry name" value="AAA+_ATPase"/>
</dbReference>
<dbReference type="GO" id="GO:0140359">
    <property type="term" value="F:ABC-type transporter activity"/>
    <property type="evidence" value="ECO:0007669"/>
    <property type="project" value="InterPro"/>
</dbReference>
<dbReference type="Pfam" id="PF00005">
    <property type="entry name" value="ABC_tran"/>
    <property type="match status" value="1"/>
</dbReference>
<keyword evidence="4" id="KW-0547">Nucleotide-binding</keyword>
<dbReference type="GO" id="GO:0005524">
    <property type="term" value="F:ATP binding"/>
    <property type="evidence" value="ECO:0007669"/>
    <property type="project" value="UniProtKB-KW"/>
</dbReference>
<evidence type="ECO:0000256" key="8">
    <source>
        <dbReference type="SAM" id="Phobius"/>
    </source>
</evidence>
<evidence type="ECO:0000256" key="7">
    <source>
        <dbReference type="ARBA" id="ARBA00023136"/>
    </source>
</evidence>
<keyword evidence="2" id="KW-0813">Transport</keyword>
<evidence type="ECO:0000259" key="10">
    <source>
        <dbReference type="PROSITE" id="PS50929"/>
    </source>
</evidence>
<evidence type="ECO:0000256" key="3">
    <source>
        <dbReference type="ARBA" id="ARBA00022692"/>
    </source>
</evidence>
<dbReference type="SUPFAM" id="SSF52540">
    <property type="entry name" value="P-loop containing nucleoside triphosphate hydrolases"/>
    <property type="match status" value="1"/>
</dbReference>